<organism evidence="15 16">
    <name type="scientific">Steroidobacter denitrificans</name>
    <dbReference type="NCBI Taxonomy" id="465721"/>
    <lineage>
        <taxon>Bacteria</taxon>
        <taxon>Pseudomonadati</taxon>
        <taxon>Pseudomonadota</taxon>
        <taxon>Gammaproteobacteria</taxon>
        <taxon>Steroidobacterales</taxon>
        <taxon>Steroidobacteraceae</taxon>
        <taxon>Steroidobacter</taxon>
    </lineage>
</organism>
<evidence type="ECO:0000256" key="4">
    <source>
        <dbReference type="ARBA" id="ARBA00022519"/>
    </source>
</evidence>
<keyword evidence="4" id="KW-0997">Cell inner membrane</keyword>
<evidence type="ECO:0000256" key="11">
    <source>
        <dbReference type="ARBA" id="ARBA00022989"/>
    </source>
</evidence>
<feature type="transmembrane region" description="Helical" evidence="13">
    <location>
        <begin position="505"/>
        <end position="522"/>
    </location>
</feature>
<evidence type="ECO:0000259" key="14">
    <source>
        <dbReference type="PROSITE" id="PS50011"/>
    </source>
</evidence>
<dbReference type="InterPro" id="IPR011009">
    <property type="entry name" value="Kinase-like_dom_sf"/>
</dbReference>
<dbReference type="GO" id="GO:0006744">
    <property type="term" value="P:ubiquinone biosynthetic process"/>
    <property type="evidence" value="ECO:0007669"/>
    <property type="project" value="UniProtKB-UniPathway"/>
</dbReference>
<feature type="transmembrane region" description="Helical" evidence="13">
    <location>
        <begin position="528"/>
        <end position="544"/>
    </location>
</feature>
<dbReference type="AlphaFoldDB" id="A0A127FEQ1"/>
<keyword evidence="15" id="KW-0830">Ubiquinone</keyword>
<evidence type="ECO:0000256" key="3">
    <source>
        <dbReference type="ARBA" id="ARBA00022475"/>
    </source>
</evidence>
<keyword evidence="5" id="KW-0808">Transferase</keyword>
<proteinExistence type="inferred from homology"/>
<evidence type="ECO:0000256" key="1">
    <source>
        <dbReference type="ARBA" id="ARBA00005020"/>
    </source>
</evidence>
<evidence type="ECO:0000256" key="8">
    <source>
        <dbReference type="ARBA" id="ARBA00022741"/>
    </source>
</evidence>
<dbReference type="PATRIC" id="fig|465721.4.peg.3171"/>
<evidence type="ECO:0000313" key="16">
    <source>
        <dbReference type="Proteomes" id="UP000070250"/>
    </source>
</evidence>
<dbReference type="NCBIfam" id="TIGR01982">
    <property type="entry name" value="UbiB"/>
    <property type="match status" value="1"/>
</dbReference>
<dbReference type="InterPro" id="IPR010232">
    <property type="entry name" value="UbiB"/>
</dbReference>
<reference evidence="15 16" key="1">
    <citation type="submission" date="2015-06" db="EMBL/GenBank/DDBJ databases">
        <title>A Comprehensive Approach to Explore the Metabolic and Phylogenetic Diversity of Bacterial Steroid Degradation in the Environment: Testosterone as an Example.</title>
        <authorList>
            <person name="Yang F.-C."/>
            <person name="Chen Y.-L."/>
            <person name="Yu C.-P."/>
            <person name="Tang S.-L."/>
            <person name="Wang P.-H."/>
            <person name="Ismail W."/>
            <person name="Wang C.-H."/>
            <person name="Yang C.-Y."/>
            <person name="Chiang Y.-R."/>
        </authorList>
    </citation>
    <scope>NUCLEOTIDE SEQUENCE [LARGE SCALE GENOMIC DNA]</scope>
    <source>
        <strain evidence="15 16">DSM 18526</strain>
    </source>
</reference>
<dbReference type="GO" id="GO:0004672">
    <property type="term" value="F:protein kinase activity"/>
    <property type="evidence" value="ECO:0007669"/>
    <property type="project" value="InterPro"/>
</dbReference>
<dbReference type="InterPro" id="IPR004147">
    <property type="entry name" value="ABC1_dom"/>
</dbReference>
<dbReference type="EMBL" id="CP011971">
    <property type="protein sequence ID" value="AMN48348.1"/>
    <property type="molecule type" value="Genomic_DNA"/>
</dbReference>
<dbReference type="PANTHER" id="PTHR10566">
    <property type="entry name" value="CHAPERONE-ACTIVITY OF BC1 COMPLEX CABC1 -RELATED"/>
    <property type="match status" value="1"/>
</dbReference>
<dbReference type="Proteomes" id="UP000070250">
    <property type="component" value="Chromosome"/>
</dbReference>
<evidence type="ECO:0000256" key="2">
    <source>
        <dbReference type="ARBA" id="ARBA00009670"/>
    </source>
</evidence>
<evidence type="ECO:0000256" key="10">
    <source>
        <dbReference type="ARBA" id="ARBA00022840"/>
    </source>
</evidence>
<dbReference type="UniPathway" id="UPA00232"/>
<dbReference type="NCBIfam" id="NF003404">
    <property type="entry name" value="PRK04750.1"/>
    <property type="match status" value="1"/>
</dbReference>
<evidence type="ECO:0000256" key="6">
    <source>
        <dbReference type="ARBA" id="ARBA00022688"/>
    </source>
</evidence>
<dbReference type="CDD" id="cd13972">
    <property type="entry name" value="UbiB"/>
    <property type="match status" value="1"/>
</dbReference>
<gene>
    <name evidence="15" type="ORF">ACG33_14835</name>
</gene>
<dbReference type="InterPro" id="IPR000719">
    <property type="entry name" value="Prot_kinase_dom"/>
</dbReference>
<keyword evidence="3" id="KW-1003">Cell membrane</keyword>
<dbReference type="InterPro" id="IPR050154">
    <property type="entry name" value="UbiB_kinase"/>
</dbReference>
<dbReference type="PANTHER" id="PTHR10566:SF113">
    <property type="entry name" value="PROTEIN ACTIVITY OF BC1 COMPLEX KINASE 7, CHLOROPLASTIC"/>
    <property type="match status" value="1"/>
</dbReference>
<keyword evidence="9" id="KW-0418">Kinase</keyword>
<keyword evidence="10" id="KW-0067">ATP-binding</keyword>
<comment type="pathway">
    <text evidence="1">Cofactor biosynthesis; ubiquinone biosynthesis [regulation].</text>
</comment>
<sequence>MMRLRVLSRLLQIQRVLVQHRLSEIILAAHLFRPLRFAFLLSPTAWFRRGHRGGRGERLRLALEALGPIFMKFGQTLSTRRDLLPPDIADELEKLQDRVPPFSGTDARHIVETAYGRTLDQVFAQFEATPLAAATIAQVHCARLHTGQDVVVKIVRPGIRTLIERDIEVLYALARLASRYWPDAHRLRPVELVQEYEKTILDELDLMREAANAAQLRRNFSDSNLLYVPEVHWDYCRKNVMVLERVHGVLVNDLDELHKRGADIQRLAENGVEIFFTQAFRHNFFHADMHPGNIFVLLDDPQQPRYAAVDFGIVGTLHPRDQYYLTENFLAFFERDYRRIAQLHIDSGWVPAQVRVDELESAIRTVLEPIANKPLKEISFGQVLLSLFAAAQRFDARLQPQLMLIQKTLLQIEGVGRQLYPDLDLWKTAQPLLRQWMKERWSLRGMARSARAELPDLLQALKQLPPLAERMIHRAADGRLRQPVDTRDIELLRQEIRLAARRRDITLAATTGALAGIVWLALAGQPVWPGYLMLLASAVGFFSLRR</sequence>
<evidence type="ECO:0000256" key="13">
    <source>
        <dbReference type="SAM" id="Phobius"/>
    </source>
</evidence>
<evidence type="ECO:0000256" key="5">
    <source>
        <dbReference type="ARBA" id="ARBA00022679"/>
    </source>
</evidence>
<keyword evidence="8" id="KW-0547">Nucleotide-binding</keyword>
<dbReference type="KEGG" id="sdf:ACG33_14835"/>
<name>A0A127FEQ1_STEDE</name>
<keyword evidence="6" id="KW-0831">Ubiquinone biosynthesis</keyword>
<dbReference type="SUPFAM" id="SSF56112">
    <property type="entry name" value="Protein kinase-like (PK-like)"/>
    <property type="match status" value="1"/>
</dbReference>
<evidence type="ECO:0000256" key="12">
    <source>
        <dbReference type="ARBA" id="ARBA00023136"/>
    </source>
</evidence>
<evidence type="ECO:0000313" key="15">
    <source>
        <dbReference type="EMBL" id="AMN48348.1"/>
    </source>
</evidence>
<dbReference type="GO" id="GO:0005524">
    <property type="term" value="F:ATP binding"/>
    <property type="evidence" value="ECO:0007669"/>
    <property type="project" value="UniProtKB-KW"/>
</dbReference>
<dbReference type="PROSITE" id="PS50011">
    <property type="entry name" value="PROTEIN_KINASE_DOM"/>
    <property type="match status" value="1"/>
</dbReference>
<comment type="similarity">
    <text evidence="2">Belongs to the protein kinase superfamily. ADCK protein kinase family.</text>
</comment>
<protein>
    <submittedName>
        <fullName evidence="15">Ubiquinone biosynthesis protein UbiB</fullName>
    </submittedName>
</protein>
<keyword evidence="16" id="KW-1185">Reference proteome</keyword>
<keyword evidence="7 13" id="KW-0812">Transmembrane</keyword>
<keyword evidence="12 13" id="KW-0472">Membrane</keyword>
<feature type="domain" description="Protein kinase" evidence="14">
    <location>
        <begin position="125"/>
        <end position="457"/>
    </location>
</feature>
<dbReference type="InterPro" id="IPR045308">
    <property type="entry name" value="UbiB_bact"/>
</dbReference>
<dbReference type="Pfam" id="PF03109">
    <property type="entry name" value="ABC1"/>
    <property type="match status" value="1"/>
</dbReference>
<evidence type="ECO:0000256" key="9">
    <source>
        <dbReference type="ARBA" id="ARBA00022777"/>
    </source>
</evidence>
<accession>A0A127FEQ1</accession>
<evidence type="ECO:0000256" key="7">
    <source>
        <dbReference type="ARBA" id="ARBA00022692"/>
    </source>
</evidence>
<dbReference type="STRING" id="465721.ACG33_14835"/>
<keyword evidence="11 13" id="KW-1133">Transmembrane helix</keyword>